<dbReference type="AlphaFoldDB" id="A0A448TSH5"/>
<dbReference type="PANTHER" id="PTHR43327">
    <property type="entry name" value="STOMATIN-LIKE PROTEIN 2, MITOCHONDRIAL"/>
    <property type="match status" value="1"/>
</dbReference>
<evidence type="ECO:0000256" key="2">
    <source>
        <dbReference type="ARBA" id="ARBA00006971"/>
    </source>
</evidence>
<evidence type="ECO:0000313" key="10">
    <source>
        <dbReference type="Proteomes" id="UP000279799"/>
    </source>
</evidence>
<dbReference type="NCBIfam" id="TIGR01933">
    <property type="entry name" value="hflK"/>
    <property type="match status" value="1"/>
</dbReference>
<dbReference type="GO" id="GO:0016020">
    <property type="term" value="C:membrane"/>
    <property type="evidence" value="ECO:0007669"/>
    <property type="project" value="UniProtKB-SubCell"/>
</dbReference>
<dbReference type="RefSeq" id="WP_126598459.1">
    <property type="nucleotide sequence ID" value="NZ_LR134510.1"/>
</dbReference>
<dbReference type="SMART" id="SM00244">
    <property type="entry name" value="PHB"/>
    <property type="match status" value="1"/>
</dbReference>
<protein>
    <recommendedName>
        <fullName evidence="6">Protein HflK</fullName>
    </recommendedName>
</protein>
<comment type="function">
    <text evidence="6">HflC and HflK could encode or regulate a protease.</text>
</comment>
<dbReference type="InterPro" id="IPR036013">
    <property type="entry name" value="Band_7/SPFH_dom_sf"/>
</dbReference>
<keyword evidence="10" id="KW-1185">Reference proteome</keyword>
<feature type="region of interest" description="Disordered" evidence="7">
    <location>
        <begin position="1"/>
        <end position="41"/>
    </location>
</feature>
<dbReference type="EMBL" id="LR134510">
    <property type="protein sequence ID" value="VEJ08949.1"/>
    <property type="molecule type" value="Genomic_DNA"/>
</dbReference>
<dbReference type="GO" id="GO:0016787">
    <property type="term" value="F:hydrolase activity"/>
    <property type="evidence" value="ECO:0007669"/>
    <property type="project" value="UniProtKB-KW"/>
</dbReference>
<dbReference type="PRINTS" id="PR00721">
    <property type="entry name" value="STOMATIN"/>
</dbReference>
<dbReference type="KEGG" id="adp:NCTC12871_00373"/>
<evidence type="ECO:0000256" key="1">
    <source>
        <dbReference type="ARBA" id="ARBA00004167"/>
    </source>
</evidence>
<evidence type="ECO:0000259" key="8">
    <source>
        <dbReference type="SMART" id="SM00244"/>
    </source>
</evidence>
<reference evidence="9 10" key="1">
    <citation type="submission" date="2018-12" db="EMBL/GenBank/DDBJ databases">
        <authorList>
            <consortium name="Pathogen Informatics"/>
        </authorList>
    </citation>
    <scope>NUCLEOTIDE SEQUENCE [LARGE SCALE GENOMIC DNA]</scope>
    <source>
        <strain evidence="9 10">NCTC12871</strain>
    </source>
</reference>
<keyword evidence="3" id="KW-0812">Transmembrane</keyword>
<evidence type="ECO:0000256" key="7">
    <source>
        <dbReference type="SAM" id="MobiDB-lite"/>
    </source>
</evidence>
<feature type="region of interest" description="Disordered" evidence="7">
    <location>
        <begin position="49"/>
        <end position="68"/>
    </location>
</feature>
<dbReference type="Gene3D" id="3.30.479.30">
    <property type="entry name" value="Band 7 domain"/>
    <property type="match status" value="1"/>
</dbReference>
<evidence type="ECO:0000256" key="6">
    <source>
        <dbReference type="RuleBase" id="RU364113"/>
    </source>
</evidence>
<gene>
    <name evidence="9" type="primary">hflK</name>
    <name evidence="9" type="ORF">NCTC12871_00373</name>
</gene>
<dbReference type="InterPro" id="IPR010201">
    <property type="entry name" value="HflK"/>
</dbReference>
<evidence type="ECO:0000256" key="5">
    <source>
        <dbReference type="ARBA" id="ARBA00023136"/>
    </source>
</evidence>
<dbReference type="InterPro" id="IPR001972">
    <property type="entry name" value="Stomatin_HflK_fam"/>
</dbReference>
<proteinExistence type="inferred from homology"/>
<name>A0A448TSH5_9PAST</name>
<evidence type="ECO:0000256" key="3">
    <source>
        <dbReference type="ARBA" id="ARBA00022692"/>
    </source>
</evidence>
<dbReference type="SUPFAM" id="SSF117892">
    <property type="entry name" value="Band 7/SPFH domain"/>
    <property type="match status" value="1"/>
</dbReference>
<dbReference type="CDD" id="cd03404">
    <property type="entry name" value="SPFH_HflK"/>
    <property type="match status" value="1"/>
</dbReference>
<dbReference type="Proteomes" id="UP000279799">
    <property type="component" value="Chromosome"/>
</dbReference>
<dbReference type="PANTHER" id="PTHR43327:SF2">
    <property type="entry name" value="MODULATOR OF FTSH PROTEASE HFLK"/>
    <property type="match status" value="1"/>
</dbReference>
<keyword evidence="9" id="KW-0378">Hydrolase</keyword>
<dbReference type="InterPro" id="IPR050710">
    <property type="entry name" value="Band7/mec-2_domain"/>
</dbReference>
<dbReference type="OrthoDB" id="9779595at2"/>
<comment type="subcellular location">
    <subcellularLocation>
        <location evidence="1">Membrane</location>
        <topology evidence="1">Single-pass membrane protein</topology>
    </subcellularLocation>
</comment>
<evidence type="ECO:0000313" key="9">
    <source>
        <dbReference type="EMBL" id="VEJ08949.1"/>
    </source>
</evidence>
<keyword evidence="5" id="KW-0472">Membrane</keyword>
<keyword evidence="4" id="KW-1133">Transmembrane helix</keyword>
<comment type="subunit">
    <text evidence="6">HflC and HflK may interact to form a multimeric complex.</text>
</comment>
<feature type="compositionally biased region" description="Low complexity" evidence="7">
    <location>
        <begin position="17"/>
        <end position="38"/>
    </location>
</feature>
<feature type="domain" description="Band 7" evidence="8">
    <location>
        <begin position="89"/>
        <end position="249"/>
    </location>
</feature>
<dbReference type="Pfam" id="PF01145">
    <property type="entry name" value="Band_7"/>
    <property type="match status" value="1"/>
</dbReference>
<organism evidence="9 10">
    <name type="scientific">Actinobacillus delphinicola</name>
    <dbReference type="NCBI Taxonomy" id="51161"/>
    <lineage>
        <taxon>Bacteria</taxon>
        <taxon>Pseudomonadati</taxon>
        <taxon>Pseudomonadota</taxon>
        <taxon>Gammaproteobacteria</taxon>
        <taxon>Pasteurellales</taxon>
        <taxon>Pasteurellaceae</taxon>
        <taxon>Actinobacillus</taxon>
    </lineage>
</organism>
<comment type="similarity">
    <text evidence="2 6">Belongs to the band 7/mec-2 family. HflK subfamily.</text>
</comment>
<accession>A0A448TSH5</accession>
<evidence type="ECO:0000256" key="4">
    <source>
        <dbReference type="ARBA" id="ARBA00022989"/>
    </source>
</evidence>
<dbReference type="InterPro" id="IPR001107">
    <property type="entry name" value="Band_7"/>
</dbReference>
<sequence>MSMNNSDQDPWSKPGEQKPNGNQRPQQNGQGNQEQSPPDLEEMFNNLLKKLGSGGRGNKTPRSSNASPLNWKKIIPAAIVVAVGIWGASGFYTIKEADRGVVLQFGKLDGVVQPGLNWKPTFIDRVIPVNVEQVKELHTSGSMLTQDENMVKVAMTVQYRVEDPAKYLFSVTNPNESLMQATDSALRYVIGNMNMDEILTTGRSVVREKTWKAIEQIIKPYNMGLEILDVNFQSARPPEEVKAAFDDAIKAQEDEQRYIREAEAYARAKAPIARGEAQQIVQSANAYKEQVVLNAQGEVERYQRLLPEYLANPKLLRERIYLQTMEKIMAETPKVVMDNSNALNILPLNKLMETMKTAPKKAEQKSVVVTHADTPALEKKVVTTSDSDGTFNIYSDRKGRFN</sequence>